<keyword evidence="13" id="KW-1185">Reference proteome</keyword>
<dbReference type="GO" id="GO:0003688">
    <property type="term" value="F:DNA replication origin binding"/>
    <property type="evidence" value="ECO:0007669"/>
    <property type="project" value="TreeGrafter"/>
</dbReference>
<dbReference type="Pfam" id="PF22379">
    <property type="entry name" value="OB_MCM10"/>
    <property type="match status" value="1"/>
</dbReference>
<accession>A0A151GDA0</accession>
<keyword evidence="6" id="KW-0862">Zinc</keyword>
<keyword evidence="12" id="KW-0132">Cell division</keyword>
<feature type="region of interest" description="Disordered" evidence="9">
    <location>
        <begin position="286"/>
        <end position="325"/>
    </location>
</feature>
<feature type="compositionally biased region" description="Polar residues" evidence="9">
    <location>
        <begin position="691"/>
        <end position="701"/>
    </location>
</feature>
<feature type="coiled-coil region" evidence="8">
    <location>
        <begin position="594"/>
        <end position="621"/>
    </location>
</feature>
<feature type="region of interest" description="Disordered" evidence="9">
    <location>
        <begin position="726"/>
        <end position="757"/>
    </location>
</feature>
<comment type="similarity">
    <text evidence="2">Belongs to the MCM10 family.</text>
</comment>
<feature type="region of interest" description="Disordered" evidence="9">
    <location>
        <begin position="534"/>
        <end position="565"/>
    </location>
</feature>
<dbReference type="FunFam" id="2.40.50.140:FF:000174">
    <property type="entry name" value="DNA replication licensing factor mcm10"/>
    <property type="match status" value="1"/>
</dbReference>
<feature type="region of interest" description="Disordered" evidence="9">
    <location>
        <begin position="97"/>
        <end position="165"/>
    </location>
</feature>
<name>A0A151GDA0_DRECN</name>
<feature type="compositionally biased region" description="Basic and acidic residues" evidence="9">
    <location>
        <begin position="549"/>
        <end position="565"/>
    </location>
</feature>
<dbReference type="InterPro" id="IPR040184">
    <property type="entry name" value="Mcm10"/>
</dbReference>
<feature type="region of interest" description="Disordered" evidence="9">
    <location>
        <begin position="1"/>
        <end position="81"/>
    </location>
</feature>
<evidence type="ECO:0000259" key="10">
    <source>
        <dbReference type="Pfam" id="PF09329"/>
    </source>
</evidence>
<feature type="region of interest" description="Disordered" evidence="9">
    <location>
        <begin position="678"/>
        <end position="701"/>
    </location>
</feature>
<feature type="compositionally biased region" description="Acidic residues" evidence="9">
    <location>
        <begin position="68"/>
        <end position="80"/>
    </location>
</feature>
<dbReference type="Proteomes" id="UP000076580">
    <property type="component" value="Chromosome 03"/>
</dbReference>
<dbReference type="GO" id="GO:0043596">
    <property type="term" value="C:nuclear replication fork"/>
    <property type="evidence" value="ECO:0007669"/>
    <property type="project" value="TreeGrafter"/>
</dbReference>
<keyword evidence="12" id="KW-0131">Cell cycle</keyword>
<dbReference type="RefSeq" id="XP_040654418.1">
    <property type="nucleotide sequence ID" value="XM_040804314.1"/>
</dbReference>
<dbReference type="GO" id="GO:0006270">
    <property type="term" value="P:DNA replication initiation"/>
    <property type="evidence" value="ECO:0007669"/>
    <property type="project" value="InterPro"/>
</dbReference>
<evidence type="ECO:0000256" key="7">
    <source>
        <dbReference type="ARBA" id="ARBA00023242"/>
    </source>
</evidence>
<dbReference type="PANTHER" id="PTHR13454:SF11">
    <property type="entry name" value="PROTEIN MCM10 HOMOLOG"/>
    <property type="match status" value="1"/>
</dbReference>
<reference evidence="12 13" key="1">
    <citation type="journal article" date="2016" name="Sci. Rep.">
        <title>Insights into Adaptations to a Near-Obligate Nematode Endoparasitic Lifestyle from the Finished Genome of Drechmeria coniospora.</title>
        <authorList>
            <person name="Zhang L."/>
            <person name="Zhou Z."/>
            <person name="Guo Q."/>
            <person name="Fokkens L."/>
            <person name="Miskei M."/>
            <person name="Pocsi I."/>
            <person name="Zhang W."/>
            <person name="Chen M."/>
            <person name="Wang L."/>
            <person name="Sun Y."/>
            <person name="Donzelli B.G."/>
            <person name="Gibson D.M."/>
            <person name="Nelson D.R."/>
            <person name="Luo J.G."/>
            <person name="Rep M."/>
            <person name="Liu H."/>
            <person name="Yang S."/>
            <person name="Wang J."/>
            <person name="Krasnoff S.B."/>
            <person name="Xu Y."/>
            <person name="Molnar I."/>
            <person name="Lin M."/>
        </authorList>
    </citation>
    <scope>NUCLEOTIDE SEQUENCE [LARGE SCALE GENOMIC DNA]</scope>
    <source>
        <strain evidence="12 13">ARSEF 6962</strain>
    </source>
</reference>
<comment type="caution">
    <text evidence="12">The sequence shown here is derived from an EMBL/GenBank/DDBJ whole genome shotgun (WGS) entry which is preliminary data.</text>
</comment>
<evidence type="ECO:0000256" key="2">
    <source>
        <dbReference type="ARBA" id="ARBA00009679"/>
    </source>
</evidence>
<keyword evidence="3" id="KW-0235">DNA replication</keyword>
<dbReference type="InterPro" id="IPR012340">
    <property type="entry name" value="NA-bd_OB-fold"/>
</dbReference>
<evidence type="ECO:0000256" key="9">
    <source>
        <dbReference type="SAM" id="MobiDB-lite"/>
    </source>
</evidence>
<dbReference type="GeneID" id="63719670"/>
<organism evidence="12 13">
    <name type="scientific">Drechmeria coniospora</name>
    <name type="common">Nematophagous fungus</name>
    <name type="synonym">Meria coniospora</name>
    <dbReference type="NCBI Taxonomy" id="98403"/>
    <lineage>
        <taxon>Eukaryota</taxon>
        <taxon>Fungi</taxon>
        <taxon>Dikarya</taxon>
        <taxon>Ascomycota</taxon>
        <taxon>Pezizomycotina</taxon>
        <taxon>Sordariomycetes</taxon>
        <taxon>Hypocreomycetidae</taxon>
        <taxon>Hypocreales</taxon>
        <taxon>Ophiocordycipitaceae</taxon>
        <taxon>Drechmeria</taxon>
    </lineage>
</organism>
<dbReference type="PANTHER" id="PTHR13454">
    <property type="entry name" value="PROTEIN MCM10 HOMOLOG"/>
    <property type="match status" value="1"/>
</dbReference>
<feature type="compositionally biased region" description="Polar residues" evidence="9">
    <location>
        <begin position="297"/>
        <end position="322"/>
    </location>
</feature>
<evidence type="ECO:0000256" key="8">
    <source>
        <dbReference type="SAM" id="Coils"/>
    </source>
</evidence>
<evidence type="ECO:0000256" key="6">
    <source>
        <dbReference type="ARBA" id="ARBA00022833"/>
    </source>
</evidence>
<dbReference type="InParanoid" id="A0A151GDA0"/>
<dbReference type="GO" id="GO:0003697">
    <property type="term" value="F:single-stranded DNA binding"/>
    <property type="evidence" value="ECO:0007669"/>
    <property type="project" value="InterPro"/>
</dbReference>
<feature type="compositionally biased region" description="Low complexity" evidence="9">
    <location>
        <begin position="643"/>
        <end position="652"/>
    </location>
</feature>
<dbReference type="InterPro" id="IPR015408">
    <property type="entry name" value="Znf_Mcm10/DnaG"/>
</dbReference>
<keyword evidence="7" id="KW-0539">Nucleus</keyword>
<feature type="domain" description="MCM10 OB-fold" evidence="11">
    <location>
        <begin position="339"/>
        <end position="478"/>
    </location>
</feature>
<keyword evidence="4" id="KW-0479">Metal-binding</keyword>
<dbReference type="STRING" id="98403.A0A151GDA0"/>
<dbReference type="InterPro" id="IPR055065">
    <property type="entry name" value="OB_MCM10"/>
</dbReference>
<sequence>MAPAAPDSEQIWPPRSPHEALLSTPSGRQRYKDMLDRTPPSPSPSRRPRPVLASNAPPLGMPSSQLGADDDDDDDDDEETLQLKLQEIQARLRLKRLQNAKNKENSMISKSGEPVMSALEHQSPRKSRGILSGAEERNRSTPQDQVQVPASPSKKVPAPSLQASPRRVLLGIDKGLKAKDVSLKRAPNYRSATGSRGLKIGGSVENLRLANPASPEPRSLSFNERLTSARTEASFQASRQERIQKVRTNAFGIGKHEMEKYKSSAVDLPDEPLKAPVFTRQEVLSKGKASTPLARSKTATSVASRMNTGESSSRTEVSSQDTAARDVEGGEVAASFEPYSCFHLSRRILPHRVLARHVSGTKTMSLKELLRDVKSPDFSLPDVEQDIVVFAVIAKKSEPRAHKHGEAKNGLKAEERGRYMIMTLCDLDYELDLFLFNSGFTRFWKLTEGTVVAILNPSIMPPPAGKQDTGRFSLVVNSDADTILEIGSARDLGFCQSVRKDGNVCGAWVNKKRTQFCEFHSNEALRKQRGTRLEVNTSGFGGGSQRQKKGGDSKEWTAGKRRGPDNYDWETKTQWFASRSYSAADLIDGKDRALSDKKERREFMKRSLEAKEKEREMMKKLGSVGSAAGREYMQHSAQRESGRAASSASMRAFPSNDTPGEAPKLDVVSLGLTGKGREIHLSPVKRKRPESSQAGSAASSIKPSSIYGWGGKLKDKLSCMKEGETLHSFKGPKSPVRKKTRFVTEKGIREAGRESLGTDLSDRQVQLVDDDDEELVIVK</sequence>
<dbReference type="GO" id="GO:0008270">
    <property type="term" value="F:zinc ion binding"/>
    <property type="evidence" value="ECO:0007669"/>
    <property type="project" value="UniProtKB-KW"/>
</dbReference>
<dbReference type="AlphaFoldDB" id="A0A151GDA0"/>
<feature type="region of interest" description="Disordered" evidence="9">
    <location>
        <begin position="637"/>
        <end position="665"/>
    </location>
</feature>
<keyword evidence="8" id="KW-0175">Coiled coil</keyword>
<evidence type="ECO:0000256" key="1">
    <source>
        <dbReference type="ARBA" id="ARBA00004123"/>
    </source>
</evidence>
<evidence type="ECO:0000313" key="12">
    <source>
        <dbReference type="EMBL" id="KYK55066.1"/>
    </source>
</evidence>
<gene>
    <name evidence="12" type="ORF">DCS_07027</name>
</gene>
<evidence type="ECO:0000313" key="13">
    <source>
        <dbReference type="Proteomes" id="UP000076580"/>
    </source>
</evidence>
<feature type="compositionally biased region" description="Low complexity" evidence="9">
    <location>
        <begin position="148"/>
        <end position="160"/>
    </location>
</feature>
<evidence type="ECO:0000256" key="5">
    <source>
        <dbReference type="ARBA" id="ARBA00022771"/>
    </source>
</evidence>
<evidence type="ECO:0000256" key="3">
    <source>
        <dbReference type="ARBA" id="ARBA00022705"/>
    </source>
</evidence>
<evidence type="ECO:0000259" key="11">
    <source>
        <dbReference type="Pfam" id="PF22379"/>
    </source>
</evidence>
<keyword evidence="5" id="KW-0863">Zinc-finger</keyword>
<comment type="subcellular location">
    <subcellularLocation>
        <location evidence="1">Nucleus</location>
    </subcellularLocation>
</comment>
<dbReference type="EMBL" id="LAYC01000003">
    <property type="protein sequence ID" value="KYK55066.1"/>
    <property type="molecule type" value="Genomic_DNA"/>
</dbReference>
<evidence type="ECO:0000256" key="4">
    <source>
        <dbReference type="ARBA" id="ARBA00022723"/>
    </source>
</evidence>
<dbReference type="Gene3D" id="2.40.50.140">
    <property type="entry name" value="Nucleic acid-binding proteins"/>
    <property type="match status" value="1"/>
</dbReference>
<feature type="domain" description="Zinc finger Mcm10/DnaG-type" evidence="10">
    <location>
        <begin position="487"/>
        <end position="532"/>
    </location>
</feature>
<proteinExistence type="inferred from homology"/>
<protein>
    <submittedName>
        <fullName evidence="12">Cell division cycle protein</fullName>
    </submittedName>
</protein>
<feature type="compositionally biased region" description="Basic and acidic residues" evidence="9">
    <location>
        <begin position="742"/>
        <end position="753"/>
    </location>
</feature>
<dbReference type="GO" id="GO:0051301">
    <property type="term" value="P:cell division"/>
    <property type="evidence" value="ECO:0007669"/>
    <property type="project" value="UniProtKB-KW"/>
</dbReference>
<dbReference type="Pfam" id="PF09329">
    <property type="entry name" value="zf-primase"/>
    <property type="match status" value="1"/>
</dbReference>